<name>A0A167N0T6_CALVF</name>
<reference evidence="1 2" key="1">
    <citation type="journal article" date="2016" name="Mol. Biol. Evol.">
        <title>Comparative Genomics of Early-Diverging Mushroom-Forming Fungi Provides Insights into the Origins of Lignocellulose Decay Capabilities.</title>
        <authorList>
            <person name="Nagy L.G."/>
            <person name="Riley R."/>
            <person name="Tritt A."/>
            <person name="Adam C."/>
            <person name="Daum C."/>
            <person name="Floudas D."/>
            <person name="Sun H."/>
            <person name="Yadav J.S."/>
            <person name="Pangilinan J."/>
            <person name="Larsson K.H."/>
            <person name="Matsuura K."/>
            <person name="Barry K."/>
            <person name="Labutti K."/>
            <person name="Kuo R."/>
            <person name="Ohm R.A."/>
            <person name="Bhattacharya S.S."/>
            <person name="Shirouzu T."/>
            <person name="Yoshinaga Y."/>
            <person name="Martin F.M."/>
            <person name="Grigoriev I.V."/>
            <person name="Hibbett D.S."/>
        </authorList>
    </citation>
    <scope>NUCLEOTIDE SEQUENCE [LARGE SCALE GENOMIC DNA]</scope>
    <source>
        <strain evidence="1 2">TUFC12733</strain>
    </source>
</reference>
<dbReference type="Proteomes" id="UP000076738">
    <property type="component" value="Unassembled WGS sequence"/>
</dbReference>
<protein>
    <submittedName>
        <fullName evidence="1">Uncharacterized protein</fullName>
    </submittedName>
</protein>
<gene>
    <name evidence="1" type="ORF">CALVIDRAFT_536257</name>
</gene>
<evidence type="ECO:0000313" key="2">
    <source>
        <dbReference type="Proteomes" id="UP000076738"/>
    </source>
</evidence>
<sequence length="82" mass="9665">MSLLSSARLYVRISLPPNSRNRPNLRLRRTFVQSALSRVSWLHTWYGLQDLRRVAAVTWLLADMMPLTCRSKPQFTLARFYL</sequence>
<proteinExistence type="predicted"/>
<organism evidence="1 2">
    <name type="scientific">Calocera viscosa (strain TUFC12733)</name>
    <dbReference type="NCBI Taxonomy" id="1330018"/>
    <lineage>
        <taxon>Eukaryota</taxon>
        <taxon>Fungi</taxon>
        <taxon>Dikarya</taxon>
        <taxon>Basidiomycota</taxon>
        <taxon>Agaricomycotina</taxon>
        <taxon>Dacrymycetes</taxon>
        <taxon>Dacrymycetales</taxon>
        <taxon>Dacrymycetaceae</taxon>
        <taxon>Calocera</taxon>
    </lineage>
</organism>
<dbReference type="AlphaFoldDB" id="A0A167N0T6"/>
<evidence type="ECO:0000313" key="1">
    <source>
        <dbReference type="EMBL" id="KZO97227.1"/>
    </source>
</evidence>
<accession>A0A167N0T6</accession>
<dbReference type="EMBL" id="KV417280">
    <property type="protein sequence ID" value="KZO97227.1"/>
    <property type="molecule type" value="Genomic_DNA"/>
</dbReference>
<keyword evidence="2" id="KW-1185">Reference proteome</keyword>